<dbReference type="OrthoDB" id="5652763at2"/>
<dbReference type="EMBL" id="QHJG01000045">
    <property type="protein sequence ID" value="PWY54093.1"/>
    <property type="molecule type" value="Genomic_DNA"/>
</dbReference>
<feature type="coiled-coil region" evidence="1">
    <location>
        <begin position="108"/>
        <end position="168"/>
    </location>
</feature>
<dbReference type="Proteomes" id="UP000247152">
    <property type="component" value="Unassembled WGS sequence"/>
</dbReference>
<proteinExistence type="predicted"/>
<dbReference type="EMBL" id="RZGX01000030">
    <property type="protein sequence ID" value="RUR19349.1"/>
    <property type="molecule type" value="Genomic_DNA"/>
</dbReference>
<reference evidence="3 5" key="2">
    <citation type="submission" date="2018-12" db="EMBL/GenBank/DDBJ databases">
        <title>Legionella sp,whole genome shotgun sequence.</title>
        <authorList>
            <person name="Wu H."/>
        </authorList>
    </citation>
    <scope>NUCLEOTIDE SEQUENCE [LARGE SCALE GENOMIC DNA]</scope>
    <source>
        <strain evidence="3">Km489</strain>
        <strain evidence="5">km489</strain>
    </source>
</reference>
<evidence type="ECO:0000256" key="1">
    <source>
        <dbReference type="SAM" id="Coils"/>
    </source>
</evidence>
<evidence type="ECO:0000313" key="2">
    <source>
        <dbReference type="EMBL" id="PWY54093.1"/>
    </source>
</evidence>
<keyword evidence="5" id="KW-1185">Reference proteome</keyword>
<dbReference type="AlphaFoldDB" id="A0A317TXA0"/>
<comment type="caution">
    <text evidence="2">The sequence shown here is derived from an EMBL/GenBank/DDBJ whole genome shotgun (WGS) entry which is preliminary data.</text>
</comment>
<name>A0A317TXA0_9GAMM</name>
<dbReference type="Proteomes" id="UP000287374">
    <property type="component" value="Unassembled WGS sequence"/>
</dbReference>
<gene>
    <name evidence="2" type="ORF">DGG96_18820</name>
    <name evidence="3" type="ORF">ELY20_15930</name>
</gene>
<evidence type="ECO:0000313" key="3">
    <source>
        <dbReference type="EMBL" id="RUR19349.1"/>
    </source>
</evidence>
<sequence>MGKRKKLSYIVEASDLKVRFVELKESIEAITDPGAFIPSSLYNYLIKKNIYEKTIQDLKTPNNQDYFKNEKMNNYAKFSLGTDKLTESAFTEYNHRLRDYFFELPQKIQELKQVKRDLKALIKAADNRAPSLFKTGNVKESIREVIDLNEINQLLAFAEETRDNMTAHRDLFISKDSQYYL</sequence>
<organism evidence="2 4">
    <name type="scientific">Legionella qingyii</name>
    <dbReference type="NCBI Taxonomy" id="2184757"/>
    <lineage>
        <taxon>Bacteria</taxon>
        <taxon>Pseudomonadati</taxon>
        <taxon>Pseudomonadota</taxon>
        <taxon>Gammaproteobacteria</taxon>
        <taxon>Legionellales</taxon>
        <taxon>Legionellaceae</taxon>
        <taxon>Legionella</taxon>
    </lineage>
</organism>
<dbReference type="RefSeq" id="WP_110144024.1">
    <property type="nucleotide sequence ID" value="NZ_QHJG01000045.1"/>
</dbReference>
<keyword evidence="1" id="KW-0175">Coiled coil</keyword>
<protein>
    <submittedName>
        <fullName evidence="2">Uncharacterized protein</fullName>
    </submittedName>
</protein>
<accession>A0A317TXA0</accession>
<evidence type="ECO:0000313" key="5">
    <source>
        <dbReference type="Proteomes" id="UP000287374"/>
    </source>
</evidence>
<reference evidence="2 4" key="1">
    <citation type="submission" date="2018-05" db="EMBL/GenBank/DDBJ databases">
        <title>Legionella qingyii sp.nov., whole genome shotgun sequence.</title>
        <authorList>
            <person name="Wu H."/>
            <person name="Zhu Q."/>
            <person name="Hu C."/>
        </authorList>
    </citation>
    <scope>NUCLEOTIDE SEQUENCE [LARGE SCALE GENOMIC DNA]</scope>
    <source>
        <strain evidence="2 4">HEB18</strain>
    </source>
</reference>
<evidence type="ECO:0000313" key="4">
    <source>
        <dbReference type="Proteomes" id="UP000247152"/>
    </source>
</evidence>